<dbReference type="InterPro" id="IPR036388">
    <property type="entry name" value="WH-like_DNA-bd_sf"/>
</dbReference>
<feature type="domain" description="HTH gntR-type" evidence="8">
    <location>
        <begin position="22"/>
        <end position="90"/>
    </location>
</feature>
<dbReference type="EMBL" id="JBHUMQ010000050">
    <property type="protein sequence ID" value="MFD2695662.1"/>
    <property type="molecule type" value="Genomic_DNA"/>
</dbReference>
<organism evidence="9 10">
    <name type="scientific">Sporolactobacillus shoreicorticis</name>
    <dbReference type="NCBI Taxonomy" id="1923877"/>
    <lineage>
        <taxon>Bacteria</taxon>
        <taxon>Bacillati</taxon>
        <taxon>Bacillota</taxon>
        <taxon>Bacilli</taxon>
        <taxon>Bacillales</taxon>
        <taxon>Sporolactobacillaceae</taxon>
        <taxon>Sporolactobacillus</taxon>
    </lineage>
</organism>
<evidence type="ECO:0000256" key="4">
    <source>
        <dbReference type="ARBA" id="ARBA00022898"/>
    </source>
</evidence>
<keyword evidence="6" id="KW-0238">DNA-binding</keyword>
<dbReference type="Gene3D" id="3.40.640.10">
    <property type="entry name" value="Type I PLP-dependent aspartate aminotransferase-like (Major domain)"/>
    <property type="match status" value="1"/>
</dbReference>
<protein>
    <submittedName>
        <fullName evidence="9">PLP-dependent aminotransferase family protein</fullName>
    </submittedName>
</protein>
<comment type="cofactor">
    <cofactor evidence="1">
        <name>pyridoxal 5'-phosphate</name>
        <dbReference type="ChEBI" id="CHEBI:597326"/>
    </cofactor>
</comment>
<evidence type="ECO:0000259" key="8">
    <source>
        <dbReference type="PROSITE" id="PS50949"/>
    </source>
</evidence>
<dbReference type="CDD" id="cd07377">
    <property type="entry name" value="WHTH_GntR"/>
    <property type="match status" value="1"/>
</dbReference>
<accession>A0ABW5SAG9</accession>
<dbReference type="PROSITE" id="PS50949">
    <property type="entry name" value="HTH_GNTR"/>
    <property type="match status" value="1"/>
</dbReference>
<evidence type="ECO:0000313" key="9">
    <source>
        <dbReference type="EMBL" id="MFD2695662.1"/>
    </source>
</evidence>
<proteinExistence type="inferred from homology"/>
<keyword evidence="3 9" id="KW-0808">Transferase</keyword>
<keyword evidence="3 9" id="KW-0032">Aminotransferase</keyword>
<dbReference type="SMART" id="SM00345">
    <property type="entry name" value="HTH_GNTR"/>
    <property type="match status" value="1"/>
</dbReference>
<dbReference type="PANTHER" id="PTHR46577:SF2">
    <property type="entry name" value="TRANSCRIPTIONAL REGULATORY PROTEIN"/>
    <property type="match status" value="1"/>
</dbReference>
<dbReference type="InterPro" id="IPR015424">
    <property type="entry name" value="PyrdxlP-dep_Trfase"/>
</dbReference>
<keyword evidence="10" id="KW-1185">Reference proteome</keyword>
<keyword evidence="4" id="KW-0663">Pyridoxal phosphate</keyword>
<dbReference type="Gene3D" id="3.90.1150.10">
    <property type="entry name" value="Aspartate Aminotransferase, domain 1"/>
    <property type="match status" value="1"/>
</dbReference>
<evidence type="ECO:0000256" key="7">
    <source>
        <dbReference type="ARBA" id="ARBA00023163"/>
    </source>
</evidence>
<evidence type="ECO:0000256" key="2">
    <source>
        <dbReference type="ARBA" id="ARBA00005384"/>
    </source>
</evidence>
<dbReference type="Pfam" id="PF00155">
    <property type="entry name" value="Aminotran_1_2"/>
    <property type="match status" value="1"/>
</dbReference>
<dbReference type="InterPro" id="IPR000524">
    <property type="entry name" value="Tscrpt_reg_HTH_GntR"/>
</dbReference>
<dbReference type="RefSeq" id="WP_381533013.1">
    <property type="nucleotide sequence ID" value="NZ_JBHUMQ010000050.1"/>
</dbReference>
<comment type="caution">
    <text evidence="9">The sequence shown here is derived from an EMBL/GenBank/DDBJ whole genome shotgun (WGS) entry which is preliminary data.</text>
</comment>
<keyword evidence="5" id="KW-0805">Transcription regulation</keyword>
<dbReference type="Proteomes" id="UP001597399">
    <property type="component" value="Unassembled WGS sequence"/>
</dbReference>
<gene>
    <name evidence="9" type="ORF">ACFSUE_18835</name>
</gene>
<reference evidence="10" key="1">
    <citation type="journal article" date="2019" name="Int. J. Syst. Evol. Microbiol.">
        <title>The Global Catalogue of Microorganisms (GCM) 10K type strain sequencing project: providing services to taxonomists for standard genome sequencing and annotation.</title>
        <authorList>
            <consortium name="The Broad Institute Genomics Platform"/>
            <consortium name="The Broad Institute Genome Sequencing Center for Infectious Disease"/>
            <person name="Wu L."/>
            <person name="Ma J."/>
        </authorList>
    </citation>
    <scope>NUCLEOTIDE SEQUENCE [LARGE SCALE GENOMIC DNA]</scope>
    <source>
        <strain evidence="10">TISTR 2466</strain>
    </source>
</reference>
<comment type="similarity">
    <text evidence="2">In the C-terminal section; belongs to the class-I pyridoxal-phosphate-dependent aminotransferase family.</text>
</comment>
<name>A0ABW5SAG9_9BACL</name>
<dbReference type="Gene3D" id="1.10.10.10">
    <property type="entry name" value="Winged helix-like DNA-binding domain superfamily/Winged helix DNA-binding domain"/>
    <property type="match status" value="1"/>
</dbReference>
<dbReference type="InterPro" id="IPR004839">
    <property type="entry name" value="Aminotransferase_I/II_large"/>
</dbReference>
<dbReference type="InterPro" id="IPR015422">
    <property type="entry name" value="PyrdxlP-dep_Trfase_small"/>
</dbReference>
<dbReference type="InterPro" id="IPR051446">
    <property type="entry name" value="HTH_trans_reg/aminotransferase"/>
</dbReference>
<dbReference type="PRINTS" id="PR00035">
    <property type="entry name" value="HTHGNTR"/>
</dbReference>
<dbReference type="PANTHER" id="PTHR46577">
    <property type="entry name" value="HTH-TYPE TRANSCRIPTIONAL REGULATORY PROTEIN GABR"/>
    <property type="match status" value="1"/>
</dbReference>
<dbReference type="SUPFAM" id="SSF53383">
    <property type="entry name" value="PLP-dependent transferases"/>
    <property type="match status" value="1"/>
</dbReference>
<dbReference type="CDD" id="cd00609">
    <property type="entry name" value="AAT_like"/>
    <property type="match status" value="1"/>
</dbReference>
<dbReference type="GO" id="GO:0008483">
    <property type="term" value="F:transaminase activity"/>
    <property type="evidence" value="ECO:0007669"/>
    <property type="project" value="UniProtKB-KW"/>
</dbReference>
<dbReference type="InterPro" id="IPR036390">
    <property type="entry name" value="WH_DNA-bd_sf"/>
</dbReference>
<evidence type="ECO:0000256" key="1">
    <source>
        <dbReference type="ARBA" id="ARBA00001933"/>
    </source>
</evidence>
<evidence type="ECO:0000256" key="6">
    <source>
        <dbReference type="ARBA" id="ARBA00023125"/>
    </source>
</evidence>
<sequence length="494" mass="55002">MKNNQLMIRGDYLLKLNRKSPIPLRRQVEAYITNQIATGEWAIGSQLPSQRVLAERLRVNRSTVTAAFDELTAQGLIAGNRGGGTQVINNTWGLMAKQKPADWGAYVEAGQFKPNLPMIRTINQAEFIPDIIRLGTGELSPDLIPSNDLAKLFLNVSTHGMSLGYSEPKGNLRLREEVSKFLKPKGVAADPESVLIVSGALQALQLISIGLLDRGSTIVLEKPSYLYSVHVFQSSGMRFYGLPMDSEGLMVDCLSQINKERGKTIVYSISTFHNPTGKVMTSARRKSILNVCERMRLPIIEDDVYRDLWIDAPPPPSLKSMDHSGNVLYIGSLSKVLSPGLRIGWIVGERSVINRLADIKMQNDYGSSALSQWAAEECMRSGMYEAHASYVRDQLRIRRDYMLDLLSVYFSDLAKWSSPSGGFYVWLKLIPDIDPNTLFECALANGILLNPGVVYDRAASHYLRLSYAYASINEMDQAIPALRKLIVNLAEEKV</sequence>
<evidence type="ECO:0000313" key="10">
    <source>
        <dbReference type="Proteomes" id="UP001597399"/>
    </source>
</evidence>
<dbReference type="Pfam" id="PF00392">
    <property type="entry name" value="GntR"/>
    <property type="match status" value="1"/>
</dbReference>
<evidence type="ECO:0000256" key="3">
    <source>
        <dbReference type="ARBA" id="ARBA00022576"/>
    </source>
</evidence>
<dbReference type="SUPFAM" id="SSF46785">
    <property type="entry name" value="Winged helix' DNA-binding domain"/>
    <property type="match status" value="1"/>
</dbReference>
<dbReference type="InterPro" id="IPR015421">
    <property type="entry name" value="PyrdxlP-dep_Trfase_major"/>
</dbReference>
<evidence type="ECO:0000256" key="5">
    <source>
        <dbReference type="ARBA" id="ARBA00023015"/>
    </source>
</evidence>
<keyword evidence="7" id="KW-0804">Transcription</keyword>